<dbReference type="InParanoid" id="B7PPW5"/>
<feature type="domain" description="HTH psq-type" evidence="8">
    <location>
        <begin position="60"/>
        <end position="105"/>
    </location>
</feature>
<dbReference type="PANTHER" id="PTHR21545:SF13">
    <property type="entry name" value="ECDYSONE-INDUCED PROTEIN 93F, ISOFORM C"/>
    <property type="match status" value="1"/>
</dbReference>
<feature type="DNA-binding region" description="H-T-H motif" evidence="6">
    <location>
        <begin position="81"/>
        <end position="101"/>
    </location>
</feature>
<dbReference type="EMBL" id="DS761273">
    <property type="protein sequence ID" value="EEC08637.1"/>
    <property type="molecule type" value="Genomic_DNA"/>
</dbReference>
<name>B7PPW5_IXOSC</name>
<dbReference type="HOGENOM" id="CLU_466377_0_0_1"/>
<evidence type="ECO:0000313" key="9">
    <source>
        <dbReference type="EMBL" id="EEC08637.1"/>
    </source>
</evidence>
<evidence type="ECO:0000256" key="4">
    <source>
        <dbReference type="ARBA" id="ARBA00023163"/>
    </source>
</evidence>
<keyword evidence="4" id="KW-0804">Transcription</keyword>
<organism>
    <name type="scientific">Ixodes scapularis</name>
    <name type="common">Black-legged tick</name>
    <name type="synonym">Deer tick</name>
    <dbReference type="NCBI Taxonomy" id="6945"/>
    <lineage>
        <taxon>Eukaryota</taxon>
        <taxon>Metazoa</taxon>
        <taxon>Ecdysozoa</taxon>
        <taxon>Arthropoda</taxon>
        <taxon>Chelicerata</taxon>
        <taxon>Arachnida</taxon>
        <taxon>Acari</taxon>
        <taxon>Parasitiformes</taxon>
        <taxon>Ixodida</taxon>
        <taxon>Ixodoidea</taxon>
        <taxon>Ixodidae</taxon>
        <taxon>Ixodinae</taxon>
        <taxon>Ixodes</taxon>
    </lineage>
</organism>
<dbReference type="PANTHER" id="PTHR21545">
    <property type="entry name" value="TRANSCRIPTION FACTOR MLR1/2"/>
    <property type="match status" value="1"/>
</dbReference>
<dbReference type="OrthoDB" id="10028342at2759"/>
<accession>B7PPW5</accession>
<dbReference type="EMBL" id="ABJB010274911">
    <property type="status" value="NOT_ANNOTATED_CDS"/>
    <property type="molecule type" value="Genomic_DNA"/>
</dbReference>
<dbReference type="EMBL" id="ABJB011088476">
    <property type="status" value="NOT_ANNOTATED_CDS"/>
    <property type="molecule type" value="Genomic_DNA"/>
</dbReference>
<feature type="region of interest" description="Disordered" evidence="7">
    <location>
        <begin position="364"/>
        <end position="438"/>
    </location>
</feature>
<keyword evidence="2" id="KW-0805">Transcription regulation</keyword>
<comment type="subcellular location">
    <subcellularLocation>
        <location evidence="1 6">Nucleus</location>
    </subcellularLocation>
</comment>
<reference evidence="10" key="2">
    <citation type="submission" date="2020-05" db="UniProtKB">
        <authorList>
            <consortium name="EnsemblMetazoa"/>
        </authorList>
    </citation>
    <scope>IDENTIFICATION</scope>
    <source>
        <strain evidence="10">wikel</strain>
    </source>
</reference>
<proteinExistence type="predicted"/>
<dbReference type="EMBL" id="ABJB010440870">
    <property type="status" value="NOT_ANNOTATED_CDS"/>
    <property type="molecule type" value="Genomic_DNA"/>
</dbReference>
<dbReference type="Gene3D" id="1.10.10.60">
    <property type="entry name" value="Homeodomain-like"/>
    <property type="match status" value="2"/>
</dbReference>
<keyword evidence="5 6" id="KW-0539">Nucleus</keyword>
<dbReference type="InterPro" id="IPR007889">
    <property type="entry name" value="HTH_Psq"/>
</dbReference>
<dbReference type="GO" id="GO:0005634">
    <property type="term" value="C:nucleus"/>
    <property type="evidence" value="ECO:0007669"/>
    <property type="project" value="UniProtKB-SubCell"/>
</dbReference>
<dbReference type="VEuPathDB" id="VectorBase:ISCW019047"/>
<dbReference type="VEuPathDB" id="VectorBase:ISCP_031979"/>
<dbReference type="PaxDb" id="6945-B7PPW5"/>
<evidence type="ECO:0000313" key="10">
    <source>
        <dbReference type="EnsemblMetazoa" id="ISCW019047-PA"/>
    </source>
</evidence>
<dbReference type="InterPro" id="IPR009057">
    <property type="entry name" value="Homeodomain-like_sf"/>
</dbReference>
<evidence type="ECO:0000256" key="3">
    <source>
        <dbReference type="ARBA" id="ARBA00023125"/>
    </source>
</evidence>
<dbReference type="VEuPathDB" id="VectorBase:ISCI019047"/>
<reference evidence="9 11" key="1">
    <citation type="submission" date="2008-03" db="EMBL/GenBank/DDBJ databases">
        <title>Annotation of Ixodes scapularis.</title>
        <authorList>
            <consortium name="Ixodes scapularis Genome Project Consortium"/>
            <person name="Caler E."/>
            <person name="Hannick L.I."/>
            <person name="Bidwell S."/>
            <person name="Joardar V."/>
            <person name="Thiagarajan M."/>
            <person name="Amedeo P."/>
            <person name="Galinsky K.J."/>
            <person name="Schobel S."/>
            <person name="Inman J."/>
            <person name="Hostetler J."/>
            <person name="Miller J."/>
            <person name="Hammond M."/>
            <person name="Megy K."/>
            <person name="Lawson D."/>
            <person name="Kodira C."/>
            <person name="Sutton G."/>
            <person name="Meyer J."/>
            <person name="Hill C.A."/>
            <person name="Birren B."/>
            <person name="Nene V."/>
            <person name="Collins F."/>
            <person name="Alarcon-Chaidez F."/>
            <person name="Wikel S."/>
            <person name="Strausberg R."/>
        </authorList>
    </citation>
    <scope>NUCLEOTIDE SEQUENCE [LARGE SCALE GENOMIC DNA]</scope>
    <source>
        <strain evidence="11">Wikel</strain>
        <strain evidence="9">Wikel colony</strain>
    </source>
</reference>
<dbReference type="AlphaFoldDB" id="B7PPW5"/>
<protein>
    <recommendedName>
        <fullName evidence="8">HTH psq-type domain-containing protein</fullName>
    </recommendedName>
</protein>
<feature type="region of interest" description="Disordered" evidence="7">
    <location>
        <begin position="322"/>
        <end position="349"/>
    </location>
</feature>
<dbReference type="STRING" id="6945.B7PPW5"/>
<evidence type="ECO:0000256" key="5">
    <source>
        <dbReference type="ARBA" id="ARBA00023242"/>
    </source>
</evidence>
<keyword evidence="11" id="KW-1185">Reference proteome</keyword>
<feature type="DNA-binding region" description="H-T-H motif" evidence="6">
    <location>
        <begin position="455"/>
        <end position="475"/>
    </location>
</feature>
<dbReference type="Proteomes" id="UP000001555">
    <property type="component" value="Unassembled WGS sequence"/>
</dbReference>
<sequence>MDFRCRTGVCLKLIAGRKPPPDENRSEIEDVPDGVDQLLKVPNVPSKLGRRRGEHLNCKRSYTEEELQAALRDIQSGKLGTRRAAVIYGIPRSTLRNKVYKLALERRTGHSSAKATPSEAAATLVTTTTTTTTVNGTGAKGSSASESLRQLLKSTITQKSLGKGGDREPANNCAEHGGLLDVPDASQLLSSLECTPALGPLFAQSSCQSFIQKCSCIMGTADRVIDGVLRAQFLSSIQQLALQPSKDGHAQLSTPPLPSSEPKLPVVSDLIRLLAKERIAQERSRHHHLPASQPQPPVLLSNHVADSANNVILKIPSYKPATANSAAAPPATAAAPRASTSVSESSSGGNLSLKELIARSISQRVHSPAVSSTTASNSSSSNCSSSEKSPQSNGGNVPVSPPPPAPRGSGGASKPDQQPAGEQKRTRPKRGRYRNYDRDNLLQAVRAVQRGEMSVHRAGTYFGVPHSTLEYKVKERHLLRPKKRPGCTPPPTKGYHHLKLEGADEAGGVAAPFLSADLAKLGSGGFFASQMMRKLQASTCDAEKKGTVPTEGILEALIKSTLDKSMVASAVETSSATAHLPMAEK</sequence>
<gene>
    <name evidence="9" type="ORF">IscW_ISCW019047</name>
</gene>
<dbReference type="PROSITE" id="PS50960">
    <property type="entry name" value="HTH_PSQ"/>
    <property type="match status" value="2"/>
</dbReference>
<dbReference type="EMBL" id="ABJB010606538">
    <property type="status" value="NOT_ANNOTATED_CDS"/>
    <property type="molecule type" value="Genomic_DNA"/>
</dbReference>
<evidence type="ECO:0000256" key="6">
    <source>
        <dbReference type="PROSITE-ProRule" id="PRU00320"/>
    </source>
</evidence>
<evidence type="ECO:0000256" key="7">
    <source>
        <dbReference type="SAM" id="MobiDB-lite"/>
    </source>
</evidence>
<dbReference type="GO" id="GO:0003677">
    <property type="term" value="F:DNA binding"/>
    <property type="evidence" value="ECO:0007669"/>
    <property type="project" value="UniProtKB-UniRule"/>
</dbReference>
<dbReference type="Pfam" id="PF05225">
    <property type="entry name" value="HTH_psq"/>
    <property type="match status" value="2"/>
</dbReference>
<evidence type="ECO:0000256" key="1">
    <source>
        <dbReference type="ARBA" id="ARBA00004123"/>
    </source>
</evidence>
<evidence type="ECO:0000259" key="8">
    <source>
        <dbReference type="PROSITE" id="PS50960"/>
    </source>
</evidence>
<feature type="domain" description="HTH psq-type" evidence="8">
    <location>
        <begin position="427"/>
        <end position="479"/>
    </location>
</feature>
<feature type="compositionally biased region" description="Low complexity" evidence="7">
    <location>
        <begin position="367"/>
        <end position="398"/>
    </location>
</feature>
<evidence type="ECO:0000313" key="11">
    <source>
        <dbReference type="Proteomes" id="UP000001555"/>
    </source>
</evidence>
<dbReference type="SUPFAM" id="SSF46689">
    <property type="entry name" value="Homeodomain-like"/>
    <property type="match status" value="2"/>
</dbReference>
<evidence type="ECO:0000256" key="2">
    <source>
        <dbReference type="ARBA" id="ARBA00023015"/>
    </source>
</evidence>
<keyword evidence="3 6" id="KW-0238">DNA-binding</keyword>
<dbReference type="EnsemblMetazoa" id="ISCW019047-RA">
    <property type="protein sequence ID" value="ISCW019047-PA"/>
    <property type="gene ID" value="ISCW019047"/>
</dbReference>
<dbReference type="FunFam" id="1.10.10.60:FF:000019">
    <property type="entry name" value="Ligand-dependent corepressor isoform 1"/>
    <property type="match status" value="1"/>
</dbReference>
<dbReference type="EMBL" id="ABJB010843029">
    <property type="status" value="NOT_ANNOTATED_CDS"/>
    <property type="molecule type" value="Genomic_DNA"/>
</dbReference>